<evidence type="ECO:0000256" key="3">
    <source>
        <dbReference type="ARBA" id="ARBA00022475"/>
    </source>
</evidence>
<evidence type="ECO:0000256" key="2">
    <source>
        <dbReference type="ARBA" id="ARBA00022448"/>
    </source>
</evidence>
<keyword evidence="3" id="KW-1003">Cell membrane</keyword>
<evidence type="ECO:0000256" key="4">
    <source>
        <dbReference type="ARBA" id="ARBA00022692"/>
    </source>
</evidence>
<keyword evidence="4 7" id="KW-0812">Transmembrane</keyword>
<evidence type="ECO:0000256" key="7">
    <source>
        <dbReference type="RuleBase" id="RU363032"/>
    </source>
</evidence>
<keyword evidence="2 7" id="KW-0813">Transport</keyword>
<evidence type="ECO:0000259" key="8">
    <source>
        <dbReference type="PROSITE" id="PS50928"/>
    </source>
</evidence>
<protein>
    <submittedName>
        <fullName evidence="9">Multiple sugar transport system permease protein</fullName>
    </submittedName>
</protein>
<feature type="transmembrane region" description="Helical" evidence="7">
    <location>
        <begin position="9"/>
        <end position="31"/>
    </location>
</feature>
<feature type="transmembrane region" description="Helical" evidence="7">
    <location>
        <begin position="149"/>
        <end position="168"/>
    </location>
</feature>
<dbReference type="PANTHER" id="PTHR43744:SF6">
    <property type="entry name" value="ABC TRANSPORTER PERMEASE PROTEIN YESQ-RELATED"/>
    <property type="match status" value="1"/>
</dbReference>
<keyword evidence="9" id="KW-0762">Sugar transport</keyword>
<dbReference type="EMBL" id="JACCBU010000001">
    <property type="protein sequence ID" value="NYE73477.1"/>
    <property type="molecule type" value="Genomic_DNA"/>
</dbReference>
<dbReference type="InterPro" id="IPR035906">
    <property type="entry name" value="MetI-like_sf"/>
</dbReference>
<reference evidence="9 10" key="1">
    <citation type="submission" date="2020-07" db="EMBL/GenBank/DDBJ databases">
        <title>Sequencing the genomes of 1000 actinobacteria strains.</title>
        <authorList>
            <person name="Klenk H.-P."/>
        </authorList>
    </citation>
    <scope>NUCLEOTIDE SEQUENCE [LARGE SCALE GENOMIC DNA]</scope>
    <source>
        <strain evidence="9 10">DSM 22083</strain>
    </source>
</reference>
<accession>A0A7Y9IB67</accession>
<dbReference type="Pfam" id="PF00528">
    <property type="entry name" value="BPD_transp_1"/>
    <property type="match status" value="1"/>
</dbReference>
<dbReference type="CDD" id="cd06261">
    <property type="entry name" value="TM_PBP2"/>
    <property type="match status" value="1"/>
</dbReference>
<organism evidence="9 10">
    <name type="scientific">Microlunatus parietis</name>
    <dbReference type="NCBI Taxonomy" id="682979"/>
    <lineage>
        <taxon>Bacteria</taxon>
        <taxon>Bacillati</taxon>
        <taxon>Actinomycetota</taxon>
        <taxon>Actinomycetes</taxon>
        <taxon>Propionibacteriales</taxon>
        <taxon>Propionibacteriaceae</taxon>
        <taxon>Microlunatus</taxon>
    </lineage>
</organism>
<feature type="transmembrane region" description="Helical" evidence="7">
    <location>
        <begin position="108"/>
        <end position="129"/>
    </location>
</feature>
<dbReference type="Proteomes" id="UP000569914">
    <property type="component" value="Unassembled WGS sequence"/>
</dbReference>
<feature type="domain" description="ABC transmembrane type-1" evidence="8">
    <location>
        <begin position="73"/>
        <end position="265"/>
    </location>
</feature>
<comment type="caution">
    <text evidence="9">The sequence shown here is derived from an EMBL/GenBank/DDBJ whole genome shotgun (WGS) entry which is preliminary data.</text>
</comment>
<name>A0A7Y9IB67_9ACTN</name>
<evidence type="ECO:0000256" key="5">
    <source>
        <dbReference type="ARBA" id="ARBA00022989"/>
    </source>
</evidence>
<gene>
    <name evidence="9" type="ORF">BKA15_004806</name>
</gene>
<comment type="similarity">
    <text evidence="7">Belongs to the binding-protein-dependent transport system permease family.</text>
</comment>
<dbReference type="Gene3D" id="1.10.3720.10">
    <property type="entry name" value="MetI-like"/>
    <property type="match status" value="1"/>
</dbReference>
<keyword evidence="5 7" id="KW-1133">Transmembrane helix</keyword>
<evidence type="ECO:0000313" key="9">
    <source>
        <dbReference type="EMBL" id="NYE73477.1"/>
    </source>
</evidence>
<evidence type="ECO:0000313" key="10">
    <source>
        <dbReference type="Proteomes" id="UP000569914"/>
    </source>
</evidence>
<dbReference type="SUPFAM" id="SSF161098">
    <property type="entry name" value="MetI-like"/>
    <property type="match status" value="1"/>
</dbReference>
<evidence type="ECO:0000256" key="1">
    <source>
        <dbReference type="ARBA" id="ARBA00004651"/>
    </source>
</evidence>
<evidence type="ECO:0000256" key="6">
    <source>
        <dbReference type="ARBA" id="ARBA00023136"/>
    </source>
</evidence>
<dbReference type="GO" id="GO:0005886">
    <property type="term" value="C:plasma membrane"/>
    <property type="evidence" value="ECO:0007669"/>
    <property type="project" value="UniProtKB-SubCell"/>
</dbReference>
<feature type="transmembrane region" description="Helical" evidence="7">
    <location>
        <begin position="77"/>
        <end position="99"/>
    </location>
</feature>
<comment type="subcellular location">
    <subcellularLocation>
        <location evidence="1 7">Cell membrane</location>
        <topology evidence="1 7">Multi-pass membrane protein</topology>
    </subcellularLocation>
</comment>
<feature type="transmembrane region" description="Helical" evidence="7">
    <location>
        <begin position="244"/>
        <end position="265"/>
    </location>
</feature>
<sequence length="279" mass="30921">MTGRTVQRALIHVGLVSAAFVMVYPLLWLGASSFRPSERALLETGLWIGDDFTLANYTNSWNSVGSTGFGTFFRNSVIIAVLAVIGNIVSCSLAAYAFARIKFRGRRIWFALMIGTIMLPYHVLLIPQYLLFDQLGWLDSFLPLVVPRFLATEAFFVFLLVQFFRLIPHELLEAARLDGCGYLGTFLRIVMPLAVPALATTAAFSFIWTWNDFLNPLIYLTSPENYTVPIGLSLFVDASGTSNYGGLFAMSILSLLPVIGFFLAFQKLLIEGISTTGLK</sequence>
<keyword evidence="6 7" id="KW-0472">Membrane</keyword>
<dbReference type="InterPro" id="IPR000515">
    <property type="entry name" value="MetI-like"/>
</dbReference>
<dbReference type="RefSeq" id="WP_179754997.1">
    <property type="nucleotide sequence ID" value="NZ_JACCBU010000001.1"/>
</dbReference>
<dbReference type="PROSITE" id="PS50928">
    <property type="entry name" value="ABC_TM1"/>
    <property type="match status" value="1"/>
</dbReference>
<dbReference type="GO" id="GO:0055085">
    <property type="term" value="P:transmembrane transport"/>
    <property type="evidence" value="ECO:0007669"/>
    <property type="project" value="InterPro"/>
</dbReference>
<dbReference type="AlphaFoldDB" id="A0A7Y9IB67"/>
<dbReference type="PANTHER" id="PTHR43744">
    <property type="entry name" value="ABC TRANSPORTER PERMEASE PROTEIN MG189-RELATED-RELATED"/>
    <property type="match status" value="1"/>
</dbReference>
<feature type="transmembrane region" description="Helical" evidence="7">
    <location>
        <begin position="189"/>
        <end position="210"/>
    </location>
</feature>
<keyword evidence="10" id="KW-1185">Reference proteome</keyword>
<proteinExistence type="inferred from homology"/>